<feature type="compositionally biased region" description="Polar residues" evidence="5">
    <location>
        <begin position="627"/>
        <end position="642"/>
    </location>
</feature>
<evidence type="ECO:0008006" key="10">
    <source>
        <dbReference type="Google" id="ProtNLM"/>
    </source>
</evidence>
<dbReference type="CDD" id="cd18621">
    <property type="entry name" value="GH32_XdINV-like"/>
    <property type="match status" value="1"/>
</dbReference>
<sequence length="678" mass="75491">MNDPCAPGYDPSTGLYHLFFQWNPRRNDSGSIIWGSICWGHAISKDMVYWNVSQTPAIQPGVTADKWYDTKGCFTGCLIPTNSDGKAGARPLTVFYTGVSRLPLHYTLPYIRQTETLAAAQSLDGGQTWTKVTKNPILLEPPPDLDVTGWRDPFIATWPAMAKLLGQAKSQFYGMISGGIRDHSPTAFLYAINPSNPAEWTFLSSLVDVGLSHSISRWSGDMGINWECACFMTLQDEHDGESRHFVIVGCEGAKASSTHCKESSFTEYPQSPTKFPRPERSLQWMCGALQTTTSITPDTGSRSKIPKMNYKFGGRFDYGLLYAATTFHDPLSDKQIVWGWITEEDLPQRLVDEQGWSGMISLPREVGLLTVRGVIGALRSRLQDITSIEFEPEEESGKREQRTFSIRTLGISPAPFLQPLRNSAREVRLARHSQNLTSEGDTFMDIQTHRFELVSNFSLSHACKRIGLSIFHNGGSAQGTQQDEISPLSSSEPAMRTTISFIPESETIRIDRSVRDHTHVIDDNGINTTPETAPFTLFTFLPVGEDGDGHLKSERETETGPKIEDLELHVFFDESVLEVFVNSRCAIATRVYPSGKRCLGVRFWAEDAEDEGQERESSQMAEEIESQDNSCTTQQPWGQGSTAPKGESAKSHRRPGKRASSSKSRLLHAVAWDGLRAR</sequence>
<dbReference type="GO" id="GO:0005737">
    <property type="term" value="C:cytoplasm"/>
    <property type="evidence" value="ECO:0007669"/>
    <property type="project" value="TreeGrafter"/>
</dbReference>
<dbReference type="Pfam" id="PF08244">
    <property type="entry name" value="Glyco_hydro_32C"/>
    <property type="match status" value="1"/>
</dbReference>
<dbReference type="HOGENOM" id="CLU_013784_1_0_1"/>
<accession>W9WNS4</accession>
<dbReference type="SUPFAM" id="SSF49899">
    <property type="entry name" value="Concanavalin A-like lectins/glucanases"/>
    <property type="match status" value="1"/>
</dbReference>
<comment type="similarity">
    <text evidence="1 4">Belongs to the glycosyl hydrolase 32 family.</text>
</comment>
<dbReference type="InterPro" id="IPR013148">
    <property type="entry name" value="Glyco_hydro_32_N"/>
</dbReference>
<evidence type="ECO:0000259" key="7">
    <source>
        <dbReference type="Pfam" id="PF08244"/>
    </source>
</evidence>
<dbReference type="PANTHER" id="PTHR42800:SF3">
    <property type="entry name" value="GLYCOSYL HYDROLASE FAMILY 32 N-TERMINAL DOMAIN-CONTAINING PROTEIN"/>
    <property type="match status" value="1"/>
</dbReference>
<dbReference type="RefSeq" id="XP_007746343.1">
    <property type="nucleotide sequence ID" value="XM_007748153.1"/>
</dbReference>
<dbReference type="Pfam" id="PF00251">
    <property type="entry name" value="Glyco_hydro_32N"/>
    <property type="match status" value="1"/>
</dbReference>
<protein>
    <recommendedName>
        <fullName evidence="10">Beta-fructofuranosidase</fullName>
    </recommendedName>
</protein>
<evidence type="ECO:0000256" key="3">
    <source>
        <dbReference type="ARBA" id="ARBA00023295"/>
    </source>
</evidence>
<dbReference type="GO" id="GO:0005987">
    <property type="term" value="P:sucrose catabolic process"/>
    <property type="evidence" value="ECO:0007669"/>
    <property type="project" value="TreeGrafter"/>
</dbReference>
<evidence type="ECO:0000259" key="6">
    <source>
        <dbReference type="Pfam" id="PF00251"/>
    </source>
</evidence>
<proteinExistence type="inferred from homology"/>
<gene>
    <name evidence="8" type="ORF">A1O5_07564</name>
</gene>
<evidence type="ECO:0000313" key="8">
    <source>
        <dbReference type="EMBL" id="EXJ69528.1"/>
    </source>
</evidence>
<dbReference type="SMART" id="SM00640">
    <property type="entry name" value="Glyco_32"/>
    <property type="match status" value="1"/>
</dbReference>
<dbReference type="AlphaFoldDB" id="W9WNS4"/>
<dbReference type="InterPro" id="IPR001362">
    <property type="entry name" value="Glyco_hydro_32"/>
</dbReference>
<comment type="caution">
    <text evidence="8">The sequence shown here is derived from an EMBL/GenBank/DDBJ whole genome shotgun (WGS) entry which is preliminary data.</text>
</comment>
<dbReference type="PANTHER" id="PTHR42800">
    <property type="entry name" value="EXOINULINASE INUD (AFU_ORTHOLOGUE AFUA_5G00480)"/>
    <property type="match status" value="1"/>
</dbReference>
<evidence type="ECO:0000256" key="4">
    <source>
        <dbReference type="RuleBase" id="RU362110"/>
    </source>
</evidence>
<organism evidence="8 9">
    <name type="scientific">Cladophialophora psammophila CBS 110553</name>
    <dbReference type="NCBI Taxonomy" id="1182543"/>
    <lineage>
        <taxon>Eukaryota</taxon>
        <taxon>Fungi</taxon>
        <taxon>Dikarya</taxon>
        <taxon>Ascomycota</taxon>
        <taxon>Pezizomycotina</taxon>
        <taxon>Eurotiomycetes</taxon>
        <taxon>Chaetothyriomycetidae</taxon>
        <taxon>Chaetothyriales</taxon>
        <taxon>Herpotrichiellaceae</taxon>
        <taxon>Cladophialophora</taxon>
    </lineage>
</organism>
<keyword evidence="2 4" id="KW-0378">Hydrolase</keyword>
<dbReference type="EMBL" id="AMGX01000011">
    <property type="protein sequence ID" value="EXJ69528.1"/>
    <property type="molecule type" value="Genomic_DNA"/>
</dbReference>
<dbReference type="GO" id="GO:0004575">
    <property type="term" value="F:sucrose alpha-glucosidase activity"/>
    <property type="evidence" value="ECO:0007669"/>
    <property type="project" value="TreeGrafter"/>
</dbReference>
<evidence type="ECO:0000256" key="2">
    <source>
        <dbReference type="ARBA" id="ARBA00022801"/>
    </source>
</evidence>
<dbReference type="SUPFAM" id="SSF75005">
    <property type="entry name" value="Arabinanase/levansucrase/invertase"/>
    <property type="match status" value="1"/>
</dbReference>
<evidence type="ECO:0000313" key="9">
    <source>
        <dbReference type="Proteomes" id="UP000019471"/>
    </source>
</evidence>
<dbReference type="STRING" id="1182543.W9WNS4"/>
<dbReference type="GeneID" id="19192270"/>
<dbReference type="Gene3D" id="2.60.120.560">
    <property type="entry name" value="Exo-inulinase, domain 1"/>
    <property type="match status" value="1"/>
</dbReference>
<dbReference type="InterPro" id="IPR023296">
    <property type="entry name" value="Glyco_hydro_beta-prop_sf"/>
</dbReference>
<dbReference type="OrthoDB" id="202537at2759"/>
<dbReference type="InterPro" id="IPR013189">
    <property type="entry name" value="Glyco_hydro_32_C"/>
</dbReference>
<keyword evidence="9" id="KW-1185">Reference proteome</keyword>
<evidence type="ECO:0000256" key="5">
    <source>
        <dbReference type="SAM" id="MobiDB-lite"/>
    </source>
</evidence>
<feature type="domain" description="Glycosyl hydrolase family 32 N-terminal" evidence="6">
    <location>
        <begin position="1"/>
        <end position="368"/>
    </location>
</feature>
<evidence type="ECO:0000256" key="1">
    <source>
        <dbReference type="ARBA" id="ARBA00009902"/>
    </source>
</evidence>
<dbReference type="InterPro" id="IPR013320">
    <property type="entry name" value="ConA-like_dom_sf"/>
</dbReference>
<dbReference type="Proteomes" id="UP000019471">
    <property type="component" value="Unassembled WGS sequence"/>
</dbReference>
<dbReference type="Gene3D" id="2.115.10.20">
    <property type="entry name" value="Glycosyl hydrolase domain, family 43"/>
    <property type="match status" value="1"/>
</dbReference>
<dbReference type="eggNOG" id="KOG0228">
    <property type="taxonomic scope" value="Eukaryota"/>
</dbReference>
<name>W9WNS4_9EURO</name>
<keyword evidence="3 4" id="KW-0326">Glycosidase</keyword>
<feature type="domain" description="Glycosyl hydrolase family 32 C-terminal" evidence="7">
    <location>
        <begin position="433"/>
        <end position="609"/>
    </location>
</feature>
<reference evidence="8 9" key="1">
    <citation type="submission" date="2013-03" db="EMBL/GenBank/DDBJ databases">
        <title>The Genome Sequence of Cladophialophora psammophila CBS 110553.</title>
        <authorList>
            <consortium name="The Broad Institute Genomics Platform"/>
            <person name="Cuomo C."/>
            <person name="de Hoog S."/>
            <person name="Gorbushina A."/>
            <person name="Walker B."/>
            <person name="Young S.K."/>
            <person name="Zeng Q."/>
            <person name="Gargeya S."/>
            <person name="Fitzgerald M."/>
            <person name="Haas B."/>
            <person name="Abouelleil A."/>
            <person name="Allen A.W."/>
            <person name="Alvarado L."/>
            <person name="Arachchi H.M."/>
            <person name="Berlin A.M."/>
            <person name="Chapman S.B."/>
            <person name="Gainer-Dewar J."/>
            <person name="Goldberg J."/>
            <person name="Griggs A."/>
            <person name="Gujja S."/>
            <person name="Hansen M."/>
            <person name="Howarth C."/>
            <person name="Imamovic A."/>
            <person name="Ireland A."/>
            <person name="Larimer J."/>
            <person name="McCowan C."/>
            <person name="Murphy C."/>
            <person name="Pearson M."/>
            <person name="Poon T.W."/>
            <person name="Priest M."/>
            <person name="Roberts A."/>
            <person name="Saif S."/>
            <person name="Shea T."/>
            <person name="Sisk P."/>
            <person name="Sykes S."/>
            <person name="Wortman J."/>
            <person name="Nusbaum C."/>
            <person name="Birren B."/>
        </authorList>
    </citation>
    <scope>NUCLEOTIDE SEQUENCE [LARGE SCALE GENOMIC DNA]</scope>
    <source>
        <strain evidence="8 9">CBS 110553</strain>
    </source>
</reference>
<feature type="region of interest" description="Disordered" evidence="5">
    <location>
        <begin position="610"/>
        <end position="665"/>
    </location>
</feature>